<feature type="transmembrane region" description="Helical" evidence="1">
    <location>
        <begin position="7"/>
        <end position="26"/>
    </location>
</feature>
<dbReference type="AlphaFoldDB" id="X1JV84"/>
<name>X1JV84_9ZZZZ</name>
<accession>X1JV84</accession>
<sequence length="30" mass="3688">SYRIYDRYITMNSIWFLFVIFGTMFFDGSP</sequence>
<dbReference type="EMBL" id="BARU01050009">
    <property type="protein sequence ID" value="GAH97982.1"/>
    <property type="molecule type" value="Genomic_DNA"/>
</dbReference>
<feature type="non-terminal residue" evidence="2">
    <location>
        <position position="30"/>
    </location>
</feature>
<proteinExistence type="predicted"/>
<keyword evidence="1" id="KW-1133">Transmembrane helix</keyword>
<evidence type="ECO:0000313" key="2">
    <source>
        <dbReference type="EMBL" id="GAH97982.1"/>
    </source>
</evidence>
<keyword evidence="1" id="KW-0812">Transmembrane</keyword>
<protein>
    <submittedName>
        <fullName evidence="2">Uncharacterized protein</fullName>
    </submittedName>
</protein>
<keyword evidence="1" id="KW-0472">Membrane</keyword>
<reference evidence="2" key="1">
    <citation type="journal article" date="2014" name="Front. Microbiol.">
        <title>High frequency of phylogenetically diverse reductive dehalogenase-homologous genes in deep subseafloor sedimentary metagenomes.</title>
        <authorList>
            <person name="Kawai M."/>
            <person name="Futagami T."/>
            <person name="Toyoda A."/>
            <person name="Takaki Y."/>
            <person name="Nishi S."/>
            <person name="Hori S."/>
            <person name="Arai W."/>
            <person name="Tsubouchi T."/>
            <person name="Morono Y."/>
            <person name="Uchiyama I."/>
            <person name="Ito T."/>
            <person name="Fujiyama A."/>
            <person name="Inagaki F."/>
            <person name="Takami H."/>
        </authorList>
    </citation>
    <scope>NUCLEOTIDE SEQUENCE</scope>
    <source>
        <strain evidence="2">Expedition CK06-06</strain>
    </source>
</reference>
<gene>
    <name evidence="2" type="ORF">S03H2_73169</name>
</gene>
<evidence type="ECO:0000256" key="1">
    <source>
        <dbReference type="SAM" id="Phobius"/>
    </source>
</evidence>
<organism evidence="2">
    <name type="scientific">marine sediment metagenome</name>
    <dbReference type="NCBI Taxonomy" id="412755"/>
    <lineage>
        <taxon>unclassified sequences</taxon>
        <taxon>metagenomes</taxon>
        <taxon>ecological metagenomes</taxon>
    </lineage>
</organism>
<comment type="caution">
    <text evidence="2">The sequence shown here is derived from an EMBL/GenBank/DDBJ whole genome shotgun (WGS) entry which is preliminary data.</text>
</comment>
<feature type="non-terminal residue" evidence="2">
    <location>
        <position position="1"/>
    </location>
</feature>